<gene>
    <name evidence="2" type="ORF">LMG28614_02830</name>
</gene>
<dbReference type="InterPro" id="IPR029063">
    <property type="entry name" value="SAM-dependent_MTases_sf"/>
</dbReference>
<reference evidence="2 3" key="1">
    <citation type="submission" date="2020-04" db="EMBL/GenBank/DDBJ databases">
        <authorList>
            <person name="De Canck E."/>
        </authorList>
    </citation>
    <scope>NUCLEOTIDE SEQUENCE [LARGE SCALE GENOMIC DNA]</scope>
    <source>
        <strain evidence="2 3">LMG 28614</strain>
    </source>
</reference>
<dbReference type="SUPFAM" id="SSF53335">
    <property type="entry name" value="S-adenosyl-L-methionine-dependent methyltransferases"/>
    <property type="match status" value="1"/>
</dbReference>
<protein>
    <recommendedName>
        <fullName evidence="1">DUF4214 domain-containing protein</fullName>
    </recommendedName>
</protein>
<dbReference type="AlphaFoldDB" id="A0A6S7B678"/>
<dbReference type="Proteomes" id="UP000494365">
    <property type="component" value="Unassembled WGS sequence"/>
</dbReference>
<sequence>MSSNPFAGAAFDLSSLLSTDDIQFIESSYFTLLKRAPDIDGMNYYLARLRNGAPKIQILAQLSNSGEARATGVDLPGLKEAIRIYELTRFPIVGRLLRPVFRLDSGAKSTFVSQYANGKSTAKGIFTRAKYSPEQKRETSVAQQGTTAPAAALELDNSLKELLGKSSEVFWAGDRPPLGWMKSSSRIYNPKSDFRLPAEFHQSFDVVYLTERDLGSIKAWPLVVDEALRLLAPGGKLLIRMSNTALLTIFELKNLIAEWGDTKIVFEHTYDAGSCLFAVVNTRTIRRTNDLAGFSFGVVTDGKRPELLRAFIESVENVERVAGQTVECIVCGPESLKTDLGETYKHVTFVRQPDEFPTLGWITKKKNQIVDAATTENLVIAHDRYTIPSDFIKNLSAYGSDYSVLVCRQSRPDGRRMPDWVTLGGEWSLTSPATLEYGDWSRHVFINGGIMIAKAEVLKRVRWNELLFWGQAEDVELTRRLRAAGYVARLARNVHVISTTMRKGLMDGFEAMPVVGDKHMVPGGGNPTAEQTTPAVGFGRKVNFGGKWGQKAVQMGVYVDSAWEVNVEAIVLTAETYGEITFKLPVTPTDAILVQIEVEDTQVLPTILANDVPATVTPMSGTLLRVELPREVFLTNNILRMHFLVPRDEMKLRHILVEPPPIVRTPQAEGKQLFSSGGTGIAALGSGWSQPEPWGCWMLGDEAQLVLHSNYPGCDLVVEGYAKGFVRPPASRTVISVTVNGMAVGHFALNASFDDQPFHFSVPKELLNRTAVLRISFTPQDPCSPQEIGMGSDPRLLSLGLVSLEVFKKS</sequence>
<dbReference type="RefSeq" id="WP_175150125.1">
    <property type="nucleotide sequence ID" value="NZ_CADIKK010000012.1"/>
</dbReference>
<dbReference type="EMBL" id="CADIKK010000012">
    <property type="protein sequence ID" value="CAB3789239.1"/>
    <property type="molecule type" value="Genomic_DNA"/>
</dbReference>
<dbReference type="SUPFAM" id="SSF53448">
    <property type="entry name" value="Nucleotide-diphospho-sugar transferases"/>
    <property type="match status" value="1"/>
</dbReference>
<keyword evidence="3" id="KW-1185">Reference proteome</keyword>
<feature type="domain" description="DUF4214" evidence="1">
    <location>
        <begin position="18"/>
        <end position="69"/>
    </location>
</feature>
<dbReference type="InterPro" id="IPR025282">
    <property type="entry name" value="DUF4214"/>
</dbReference>
<accession>A0A6S7B678</accession>
<dbReference type="InterPro" id="IPR029044">
    <property type="entry name" value="Nucleotide-diphossugar_trans"/>
</dbReference>
<dbReference type="Gene3D" id="3.90.550.10">
    <property type="entry name" value="Spore Coat Polysaccharide Biosynthesis Protein SpsA, Chain A"/>
    <property type="match status" value="1"/>
</dbReference>
<proteinExistence type="predicted"/>
<name>A0A6S7B678_9BURK</name>
<evidence type="ECO:0000313" key="3">
    <source>
        <dbReference type="Proteomes" id="UP000494365"/>
    </source>
</evidence>
<dbReference type="Pfam" id="PF13946">
    <property type="entry name" value="DUF4214"/>
    <property type="match status" value="1"/>
</dbReference>
<evidence type="ECO:0000259" key="1">
    <source>
        <dbReference type="Pfam" id="PF13946"/>
    </source>
</evidence>
<evidence type="ECO:0000313" key="2">
    <source>
        <dbReference type="EMBL" id="CAB3789239.1"/>
    </source>
</evidence>
<organism evidence="2 3">
    <name type="scientific">Paraburkholderia ultramafica</name>
    <dbReference type="NCBI Taxonomy" id="1544867"/>
    <lineage>
        <taxon>Bacteria</taxon>
        <taxon>Pseudomonadati</taxon>
        <taxon>Pseudomonadota</taxon>
        <taxon>Betaproteobacteria</taxon>
        <taxon>Burkholderiales</taxon>
        <taxon>Burkholderiaceae</taxon>
        <taxon>Paraburkholderia</taxon>
    </lineage>
</organism>